<dbReference type="Pfam" id="PF07508">
    <property type="entry name" value="Recombinase"/>
    <property type="match status" value="1"/>
</dbReference>
<feature type="domain" description="Recombinase" evidence="3">
    <location>
        <begin position="186"/>
        <end position="312"/>
    </location>
</feature>
<reference evidence="4 5" key="1">
    <citation type="submission" date="2018-08" db="EMBL/GenBank/DDBJ databases">
        <title>A genome reference for cultivated species of the human gut microbiota.</title>
        <authorList>
            <person name="Zou Y."/>
            <person name="Xue W."/>
            <person name="Luo G."/>
        </authorList>
    </citation>
    <scope>NUCLEOTIDE SEQUENCE [LARGE SCALE GENOMIC DNA]</scope>
    <source>
        <strain evidence="4 5">AM37-3BH</strain>
    </source>
</reference>
<evidence type="ECO:0000259" key="2">
    <source>
        <dbReference type="PROSITE" id="PS51736"/>
    </source>
</evidence>
<evidence type="ECO:0000313" key="4">
    <source>
        <dbReference type="EMBL" id="RHC12701.1"/>
    </source>
</evidence>
<dbReference type="InterPro" id="IPR006119">
    <property type="entry name" value="Resolv_N"/>
</dbReference>
<proteinExistence type="predicted"/>
<dbReference type="EMBL" id="QSHM01000009">
    <property type="protein sequence ID" value="RHC12701.1"/>
    <property type="molecule type" value="Genomic_DNA"/>
</dbReference>
<dbReference type="GO" id="GO:0003677">
    <property type="term" value="F:DNA binding"/>
    <property type="evidence" value="ECO:0007669"/>
    <property type="project" value="InterPro"/>
</dbReference>
<name>A0A413YUE3_9FIRM</name>
<keyword evidence="1" id="KW-0175">Coiled coil</keyword>
<dbReference type="AlphaFoldDB" id="A0A413YUE3"/>
<dbReference type="PANTHER" id="PTHR30461">
    <property type="entry name" value="DNA-INVERTASE FROM LAMBDOID PROPHAGE"/>
    <property type="match status" value="1"/>
</dbReference>
<evidence type="ECO:0000256" key="1">
    <source>
        <dbReference type="SAM" id="Coils"/>
    </source>
</evidence>
<dbReference type="InterPro" id="IPR011109">
    <property type="entry name" value="DNA_bind_recombinase_dom"/>
</dbReference>
<dbReference type="GO" id="GO:0000150">
    <property type="term" value="F:DNA strand exchange activity"/>
    <property type="evidence" value="ECO:0007669"/>
    <property type="project" value="InterPro"/>
</dbReference>
<dbReference type="InterPro" id="IPR025827">
    <property type="entry name" value="Zn_ribbon_recom_dom"/>
</dbReference>
<evidence type="ECO:0000259" key="3">
    <source>
        <dbReference type="PROSITE" id="PS51737"/>
    </source>
</evidence>
<feature type="domain" description="Resolvase/invertase-type recombinase catalytic" evidence="2">
    <location>
        <begin position="29"/>
        <end position="177"/>
    </location>
</feature>
<sequence length="548" mass="63173">MAETAKKISMIPAKVQYDRNVKLSEKKMKVAAYCRVSTELEEQDSSYEAQVEYYTSKISENENWKNAGIYADDGKSGTNTKKRADFNAMIQDALAGKIDMILTKSVSRFARNTVDSLVTIRKLKEKNVAVVFEKEGINTLEGTGEILITILSSLAQEESRNISENIRWGVVRKFEKGKVIVNCTKFMGYTKNEDGDLVIVPEEAEIVKLIFRLYLEGYSTGKIAKHLEEQGIKTATGQDKWHSTVIDKMLRNEKYMGDALLQKTYTVDFMTKKKVKNTGLVPQYYVEDDHEAIIPKELFYRVQEEMMRRASLCKAAVTRKKNQRSRYSSTYALTGMLICGKCGQEYRRVTWARNGKKKVVWRCSNRLTNGVKKCGESETLEENALNRAVMETIHRITSDDMEFMENFRQNIIHVIGNYSTAKESGEYEEKIKEKIKEKQEEMVALIAENAKTGSYTPEFDERYRTIAEEINALKEAQKTARNEKWMADSYEQRIQDIDHYLSTSTCQIQEFDNDLVRRLISTIKVESSEKLLIQFQSGIVMEQEIRYE</sequence>
<dbReference type="PROSITE" id="PS51737">
    <property type="entry name" value="RECOMBINASE_DNA_BIND"/>
    <property type="match status" value="1"/>
</dbReference>
<dbReference type="InterPro" id="IPR050639">
    <property type="entry name" value="SSR_resolvase"/>
</dbReference>
<dbReference type="PANTHER" id="PTHR30461:SF23">
    <property type="entry name" value="DNA RECOMBINASE-RELATED"/>
    <property type="match status" value="1"/>
</dbReference>
<comment type="caution">
    <text evidence="4">The sequence shown here is derived from an EMBL/GenBank/DDBJ whole genome shotgun (WGS) entry which is preliminary data.</text>
</comment>
<dbReference type="CDD" id="cd00338">
    <property type="entry name" value="Ser_Recombinase"/>
    <property type="match status" value="1"/>
</dbReference>
<protein>
    <submittedName>
        <fullName evidence="4">Recombinase family protein</fullName>
    </submittedName>
</protein>
<accession>A0A413YUE3</accession>
<dbReference type="Gene3D" id="3.90.1750.20">
    <property type="entry name" value="Putative Large Serine Recombinase, Chain B, Domain 2"/>
    <property type="match status" value="1"/>
</dbReference>
<organism evidence="4 5">
    <name type="scientific">Lachnospira eligens</name>
    <dbReference type="NCBI Taxonomy" id="39485"/>
    <lineage>
        <taxon>Bacteria</taxon>
        <taxon>Bacillati</taxon>
        <taxon>Bacillota</taxon>
        <taxon>Clostridia</taxon>
        <taxon>Lachnospirales</taxon>
        <taxon>Lachnospiraceae</taxon>
        <taxon>Lachnospira</taxon>
    </lineage>
</organism>
<dbReference type="Gene3D" id="3.40.50.1390">
    <property type="entry name" value="Resolvase, N-terminal catalytic domain"/>
    <property type="match status" value="1"/>
</dbReference>
<dbReference type="Pfam" id="PF00239">
    <property type="entry name" value="Resolvase"/>
    <property type="match status" value="1"/>
</dbReference>
<dbReference type="SMART" id="SM00857">
    <property type="entry name" value="Resolvase"/>
    <property type="match status" value="1"/>
</dbReference>
<dbReference type="InterPro" id="IPR038109">
    <property type="entry name" value="DNA_bind_recomb_sf"/>
</dbReference>
<gene>
    <name evidence="4" type="ORF">DW858_08595</name>
</gene>
<dbReference type="RefSeq" id="WP_118362759.1">
    <property type="nucleotide sequence ID" value="NZ_QSHM01000009.1"/>
</dbReference>
<dbReference type="InterPro" id="IPR036162">
    <property type="entry name" value="Resolvase-like_N_sf"/>
</dbReference>
<dbReference type="Pfam" id="PF13408">
    <property type="entry name" value="Zn_ribbon_recom"/>
    <property type="match status" value="1"/>
</dbReference>
<dbReference type="SUPFAM" id="SSF53041">
    <property type="entry name" value="Resolvase-like"/>
    <property type="match status" value="1"/>
</dbReference>
<dbReference type="PROSITE" id="PS51736">
    <property type="entry name" value="RECOMBINASES_3"/>
    <property type="match status" value="1"/>
</dbReference>
<dbReference type="Proteomes" id="UP000285844">
    <property type="component" value="Unassembled WGS sequence"/>
</dbReference>
<evidence type="ECO:0000313" key="5">
    <source>
        <dbReference type="Proteomes" id="UP000285844"/>
    </source>
</evidence>
<feature type="coiled-coil region" evidence="1">
    <location>
        <begin position="428"/>
        <end position="493"/>
    </location>
</feature>